<dbReference type="EMBL" id="CAJOBO010000472">
    <property type="protein sequence ID" value="CAF4229690.1"/>
    <property type="molecule type" value="Genomic_DNA"/>
</dbReference>
<comment type="caution">
    <text evidence="2">The sequence shown here is derived from an EMBL/GenBank/DDBJ whole genome shotgun (WGS) entry which is preliminary data.</text>
</comment>
<evidence type="ECO:0000313" key="4">
    <source>
        <dbReference type="Proteomes" id="UP000663833"/>
    </source>
</evidence>
<feature type="region of interest" description="Disordered" evidence="1">
    <location>
        <begin position="223"/>
        <end position="255"/>
    </location>
</feature>
<evidence type="ECO:0000313" key="3">
    <source>
        <dbReference type="EMBL" id="CAF4229690.1"/>
    </source>
</evidence>
<evidence type="ECO:0000256" key="1">
    <source>
        <dbReference type="SAM" id="MobiDB-lite"/>
    </source>
</evidence>
<organism evidence="2 4">
    <name type="scientific">Rotaria socialis</name>
    <dbReference type="NCBI Taxonomy" id="392032"/>
    <lineage>
        <taxon>Eukaryota</taxon>
        <taxon>Metazoa</taxon>
        <taxon>Spiralia</taxon>
        <taxon>Gnathifera</taxon>
        <taxon>Rotifera</taxon>
        <taxon>Eurotatoria</taxon>
        <taxon>Bdelloidea</taxon>
        <taxon>Philodinida</taxon>
        <taxon>Philodinidae</taxon>
        <taxon>Rotaria</taxon>
    </lineage>
</organism>
<accession>A0A818F1P4</accession>
<protein>
    <submittedName>
        <fullName evidence="2">Uncharacterized protein</fullName>
    </submittedName>
</protein>
<evidence type="ECO:0000313" key="2">
    <source>
        <dbReference type="EMBL" id="CAF3466933.1"/>
    </source>
</evidence>
<sequence>MVHYGKHIIDPQTGLCEICDRGAIHEIRHGKRHGKQFLYSNQDGKFTYRSNDDNEVNYDNEATPRHVRKPLYPEPPPPQPTRTRPVVQEQPVAPHRKVTRRDHSPVDHIKHNPTAGMATLYYVDNTGQMVPRSNVLSDESHRTYIVQNHNSPPTRPAHTVRRHAKTPPPPASDSMRSQPRRKNNSDTRIIERQHRENADDSHFHQSPRRAEMYFVEAPHNNNNFTALRSSFQPSHSNNTPSPRMNHHGDPHRKHRQLEPIQRVNYTEIEPAATRRTHKKLSPTYDPYEEEHVPNGNHQRPIRKLEKIYPTPRQYESEPQLSNKHLRNPSHNKNPSLYYIQTVNGY</sequence>
<feature type="region of interest" description="Disordered" evidence="1">
    <location>
        <begin position="45"/>
        <end position="112"/>
    </location>
</feature>
<feature type="compositionally biased region" description="Polar residues" evidence="1">
    <location>
        <begin position="223"/>
        <end position="242"/>
    </location>
</feature>
<feature type="region of interest" description="Disordered" evidence="1">
    <location>
        <begin position="312"/>
        <end position="335"/>
    </location>
</feature>
<proteinExistence type="predicted"/>
<feature type="compositionally biased region" description="Basic and acidic residues" evidence="1">
    <location>
        <begin position="183"/>
        <end position="205"/>
    </location>
</feature>
<reference evidence="2" key="1">
    <citation type="submission" date="2021-02" db="EMBL/GenBank/DDBJ databases">
        <authorList>
            <person name="Nowell W R."/>
        </authorList>
    </citation>
    <scope>NUCLEOTIDE SEQUENCE</scope>
</reference>
<dbReference type="AlphaFoldDB" id="A0A818F1P4"/>
<feature type="region of interest" description="Disordered" evidence="1">
    <location>
        <begin position="283"/>
        <end position="302"/>
    </location>
</feature>
<feature type="compositionally biased region" description="Basic and acidic residues" evidence="1">
    <location>
        <begin position="101"/>
        <end position="110"/>
    </location>
</feature>
<dbReference type="EMBL" id="CAJNYD010002969">
    <property type="protein sequence ID" value="CAF3466933.1"/>
    <property type="molecule type" value="Genomic_DNA"/>
</dbReference>
<name>A0A818F1P4_9BILA</name>
<dbReference type="Proteomes" id="UP000663851">
    <property type="component" value="Unassembled WGS sequence"/>
</dbReference>
<feature type="region of interest" description="Disordered" evidence="1">
    <location>
        <begin position="146"/>
        <end position="205"/>
    </location>
</feature>
<gene>
    <name evidence="3" type="ORF">HFQ381_LOCUS9152</name>
    <name evidence="2" type="ORF">LUA448_LOCUS23077</name>
</gene>
<dbReference type="Proteomes" id="UP000663833">
    <property type="component" value="Unassembled WGS sequence"/>
</dbReference>